<dbReference type="OrthoDB" id="7343087at2759"/>
<evidence type="ECO:0000313" key="2">
    <source>
        <dbReference type="EMBL" id="CAB3231543.1"/>
    </source>
</evidence>
<gene>
    <name evidence="3" type="ORF">APLA_LOCUS11492</name>
    <name evidence="2" type="ORF">APLA_LOCUS5258</name>
</gene>
<dbReference type="EMBL" id="CADEBD010000288">
    <property type="protein sequence ID" value="CAB3231543.1"/>
    <property type="molecule type" value="Genomic_DNA"/>
</dbReference>
<keyword evidence="4" id="KW-1185">Reference proteome</keyword>
<evidence type="ECO:0000313" key="3">
    <source>
        <dbReference type="EMBL" id="CAB3248097.1"/>
    </source>
</evidence>
<reference evidence="4 5" key="1">
    <citation type="submission" date="2020-04" db="EMBL/GenBank/DDBJ databases">
        <authorList>
            <person name="Wallbank WR R."/>
            <person name="Pardo Diaz C."/>
            <person name="Kozak K."/>
            <person name="Martin S."/>
            <person name="Jiggins C."/>
            <person name="Moest M."/>
            <person name="Warren A I."/>
            <person name="Byers J.R.P. K."/>
            <person name="Montejo-Kovacevich G."/>
            <person name="Yen C E."/>
        </authorList>
    </citation>
    <scope>NUCLEOTIDE SEQUENCE [LARGE SCALE GENOMIC DNA]</scope>
</reference>
<proteinExistence type="predicted"/>
<organism evidence="2 5">
    <name type="scientific">Arctia plantaginis</name>
    <name type="common">Wood tiger moth</name>
    <name type="synonym">Phalaena plantaginis</name>
    <dbReference type="NCBI Taxonomy" id="874455"/>
    <lineage>
        <taxon>Eukaryota</taxon>
        <taxon>Metazoa</taxon>
        <taxon>Ecdysozoa</taxon>
        <taxon>Arthropoda</taxon>
        <taxon>Hexapoda</taxon>
        <taxon>Insecta</taxon>
        <taxon>Pterygota</taxon>
        <taxon>Neoptera</taxon>
        <taxon>Endopterygota</taxon>
        <taxon>Lepidoptera</taxon>
        <taxon>Glossata</taxon>
        <taxon>Ditrysia</taxon>
        <taxon>Noctuoidea</taxon>
        <taxon>Erebidae</taxon>
        <taxon>Arctiinae</taxon>
        <taxon>Arctia</taxon>
    </lineage>
</organism>
<comment type="caution">
    <text evidence="2">The sequence shown here is derived from an EMBL/GenBank/DDBJ whole genome shotgun (WGS) entry which is preliminary data.</text>
</comment>
<sequence length="149" mass="16496">MFESTIESSEMELEAPKINNDAEITPLDASMTPKLCTEPVEDVQTPTDNSCKFSVKTYWFPEKTLEEGDSIKTPAVLKYPKLKAMVGAPNEAMANILCAMKDYASKAFDHASEAATSAVTMIQAQSAKALDNFNGYIDRHRETQPPKER</sequence>
<dbReference type="Proteomes" id="UP000494256">
    <property type="component" value="Unassembled WGS sequence"/>
</dbReference>
<evidence type="ECO:0000313" key="4">
    <source>
        <dbReference type="Proteomes" id="UP000494106"/>
    </source>
</evidence>
<feature type="region of interest" description="Disordered" evidence="1">
    <location>
        <begin position="1"/>
        <end position="21"/>
    </location>
</feature>
<protein>
    <submittedName>
        <fullName evidence="2">Uncharacterized protein</fullName>
    </submittedName>
</protein>
<dbReference type="AlphaFoldDB" id="A0A8S0ZDQ5"/>
<name>A0A8S0ZDQ5_ARCPL</name>
<dbReference type="EMBL" id="CADEBC010000532">
    <property type="protein sequence ID" value="CAB3248097.1"/>
    <property type="molecule type" value="Genomic_DNA"/>
</dbReference>
<dbReference type="Proteomes" id="UP000494106">
    <property type="component" value="Unassembled WGS sequence"/>
</dbReference>
<accession>A0A8S0ZDQ5</accession>
<evidence type="ECO:0000256" key="1">
    <source>
        <dbReference type="SAM" id="MobiDB-lite"/>
    </source>
</evidence>
<evidence type="ECO:0000313" key="5">
    <source>
        <dbReference type="Proteomes" id="UP000494256"/>
    </source>
</evidence>